<dbReference type="AlphaFoldDB" id="A0A7R7EHR2"/>
<gene>
    <name evidence="3" type="ORF">bsdtb5_02690</name>
</gene>
<dbReference type="InterPro" id="IPR025164">
    <property type="entry name" value="Toastrack_DUF4097"/>
</dbReference>
<evidence type="ECO:0000256" key="1">
    <source>
        <dbReference type="SAM" id="Phobius"/>
    </source>
</evidence>
<evidence type="ECO:0000313" key="3">
    <source>
        <dbReference type="EMBL" id="BCN28974.1"/>
    </source>
</evidence>
<feature type="transmembrane region" description="Helical" evidence="1">
    <location>
        <begin position="7"/>
        <end position="35"/>
    </location>
</feature>
<name>A0A7R7EHR2_9FIRM</name>
<keyword evidence="4" id="KW-1185">Reference proteome</keyword>
<evidence type="ECO:0000313" key="4">
    <source>
        <dbReference type="Proteomes" id="UP000595897"/>
    </source>
</evidence>
<dbReference type="RefSeq" id="WP_271714274.1">
    <property type="nucleotide sequence ID" value="NZ_AP024169.1"/>
</dbReference>
<organism evidence="3 4">
    <name type="scientific">Anaeromicropila herbilytica</name>
    <dbReference type="NCBI Taxonomy" id="2785025"/>
    <lineage>
        <taxon>Bacteria</taxon>
        <taxon>Bacillati</taxon>
        <taxon>Bacillota</taxon>
        <taxon>Clostridia</taxon>
        <taxon>Lachnospirales</taxon>
        <taxon>Lachnospiraceae</taxon>
        <taxon>Anaeromicropila</taxon>
    </lineage>
</organism>
<protein>
    <recommendedName>
        <fullName evidence="2">DUF4097 domain-containing protein</fullName>
    </recommendedName>
</protein>
<keyword evidence="1" id="KW-0472">Membrane</keyword>
<dbReference type="KEGG" id="ahb:bsdtb5_02690"/>
<sequence length="362" mass="39179">MKSFKRVMYTVAGGMILLGIILAIVGFLLGGGGLFTINSHGISSNNSIIHFQHGKIMSNNYSTFKQKKIALGNIKNIKINTNDSNIRVIESDSFSIEYTYLSGNGKPCHTVKDGELIYDEPNTNGFSFSWGDDNDDNYYINLYIPKNASLDSFDIDSSSGDISVSNFTAKSLSINSSYGDVDIDNVISTNTKVKLSSGDSEITNINTDVLDYNNSYGNADFSSINTLNPTDTNKNGKISLTLSSGDTTIDKCTANKLEMKNSYGDIELSQVNATDMTGDLSSGSITAENCDLGNTNIDSKYGDVTLGLSKAISMYDYNINCDYGDVTIDNSEYEGNVLSSNNHPNKITIDASSGDVDLSFLK</sequence>
<dbReference type="EMBL" id="AP024169">
    <property type="protein sequence ID" value="BCN28974.1"/>
    <property type="molecule type" value="Genomic_DNA"/>
</dbReference>
<keyword evidence="1" id="KW-0812">Transmembrane</keyword>
<dbReference type="Pfam" id="PF13349">
    <property type="entry name" value="DUF4097"/>
    <property type="match status" value="1"/>
</dbReference>
<reference evidence="3 4" key="1">
    <citation type="submission" date="2020-11" db="EMBL/GenBank/DDBJ databases">
        <title>Draft genome sequencing of a Lachnospiraceae strain isolated from anoxic soil subjected to BSD treatment.</title>
        <authorList>
            <person name="Uek A."/>
            <person name="Tonouchi A."/>
        </authorList>
    </citation>
    <scope>NUCLEOTIDE SEQUENCE [LARGE SCALE GENOMIC DNA]</scope>
    <source>
        <strain evidence="3 4">TB5</strain>
    </source>
</reference>
<evidence type="ECO:0000259" key="2">
    <source>
        <dbReference type="Pfam" id="PF13349"/>
    </source>
</evidence>
<dbReference type="Proteomes" id="UP000595897">
    <property type="component" value="Chromosome"/>
</dbReference>
<keyword evidence="1" id="KW-1133">Transmembrane helix</keyword>
<proteinExistence type="predicted"/>
<accession>A0A7R7EHR2</accession>
<feature type="domain" description="DUF4097" evidence="2">
    <location>
        <begin position="74"/>
        <end position="224"/>
    </location>
</feature>